<sequence>MSASKVVDKASIVTALNGLGLTEENLKKEVEDELLEFMLKANAMPINLEVSSTFSEIIENVGQTVLEEAAERAEVLLELVNGNLSEELRAKLISLLTSDVADVLALIYESAGGDPSEVYVELANMGTLEEKARAAVATFAKVLLDSVRKEM</sequence>
<reference evidence="1 2" key="1">
    <citation type="submission" date="2013-11" db="EMBL/GenBank/DDBJ databases">
        <title>Comparative genomics of Ignicoccus.</title>
        <authorList>
            <person name="Podar M."/>
        </authorList>
    </citation>
    <scope>NUCLEOTIDE SEQUENCE [LARGE SCALE GENOMIC DNA]</scope>
    <source>
        <strain evidence="1 2">DSM 13165</strain>
    </source>
</reference>
<accession>A0A0U3FS58</accession>
<dbReference type="EMBL" id="CP006867">
    <property type="protein sequence ID" value="ALU12336.1"/>
    <property type="molecule type" value="Genomic_DNA"/>
</dbReference>
<gene>
    <name evidence="1" type="ORF">EYM_02560</name>
</gene>
<evidence type="ECO:0000313" key="2">
    <source>
        <dbReference type="Proteomes" id="UP000060778"/>
    </source>
</evidence>
<dbReference type="KEGG" id="iis:EYM_02560"/>
<organism evidence="1 2">
    <name type="scientific">Ignicoccus islandicus DSM 13165</name>
    <dbReference type="NCBI Taxonomy" id="940295"/>
    <lineage>
        <taxon>Archaea</taxon>
        <taxon>Thermoproteota</taxon>
        <taxon>Thermoprotei</taxon>
        <taxon>Desulfurococcales</taxon>
        <taxon>Desulfurococcaceae</taxon>
        <taxon>Ignicoccus</taxon>
    </lineage>
</organism>
<dbReference type="AlphaFoldDB" id="A0A0U3FS58"/>
<name>A0A0U3FS58_9CREN</name>
<evidence type="ECO:0000313" key="1">
    <source>
        <dbReference type="EMBL" id="ALU12336.1"/>
    </source>
</evidence>
<proteinExistence type="predicted"/>
<protein>
    <submittedName>
        <fullName evidence="1">Uncharacterized protein</fullName>
    </submittedName>
</protein>
<dbReference type="Proteomes" id="UP000060778">
    <property type="component" value="Chromosome"/>
</dbReference>
<dbReference type="STRING" id="940295.EYM_02560"/>
<keyword evidence="2" id="KW-1185">Reference proteome</keyword>